<dbReference type="EMBL" id="JABBWG010000023">
    <property type="protein sequence ID" value="KAG1813691.1"/>
    <property type="molecule type" value="Genomic_DNA"/>
</dbReference>
<dbReference type="RefSeq" id="XP_041191452.1">
    <property type="nucleotide sequence ID" value="XM_041336107.1"/>
</dbReference>
<sequence length="78" mass="8787">MAAIHQRVCAMISIFVHIAFTSCSYHGSEAVCMLTETYSKIAIDCVNFTCSWTLLNTASRIMKYLLLLSPFQTCLLFL</sequence>
<organism evidence="2 3">
    <name type="scientific">Suillus subaureus</name>
    <dbReference type="NCBI Taxonomy" id="48587"/>
    <lineage>
        <taxon>Eukaryota</taxon>
        <taxon>Fungi</taxon>
        <taxon>Dikarya</taxon>
        <taxon>Basidiomycota</taxon>
        <taxon>Agaricomycotina</taxon>
        <taxon>Agaricomycetes</taxon>
        <taxon>Agaricomycetidae</taxon>
        <taxon>Boletales</taxon>
        <taxon>Suillineae</taxon>
        <taxon>Suillaceae</taxon>
        <taxon>Suillus</taxon>
    </lineage>
</organism>
<gene>
    <name evidence="2" type="ORF">BJ212DRAFT_1366603</name>
</gene>
<name>A0A9P7E8F6_9AGAM</name>
<dbReference type="AlphaFoldDB" id="A0A9P7E8F6"/>
<feature type="chain" id="PRO_5040494356" description="Secreted protein" evidence="1">
    <location>
        <begin position="31"/>
        <end position="78"/>
    </location>
</feature>
<dbReference type="Proteomes" id="UP000807769">
    <property type="component" value="Unassembled WGS sequence"/>
</dbReference>
<dbReference type="OrthoDB" id="2705387at2759"/>
<evidence type="ECO:0000256" key="1">
    <source>
        <dbReference type="SAM" id="SignalP"/>
    </source>
</evidence>
<dbReference type="PROSITE" id="PS51257">
    <property type="entry name" value="PROKAR_LIPOPROTEIN"/>
    <property type="match status" value="1"/>
</dbReference>
<feature type="signal peptide" evidence="1">
    <location>
        <begin position="1"/>
        <end position="30"/>
    </location>
</feature>
<protein>
    <recommendedName>
        <fullName evidence="4">Secreted protein</fullName>
    </recommendedName>
</protein>
<evidence type="ECO:0000313" key="3">
    <source>
        <dbReference type="Proteomes" id="UP000807769"/>
    </source>
</evidence>
<proteinExistence type="predicted"/>
<dbReference type="GeneID" id="64630124"/>
<keyword evidence="1" id="KW-0732">Signal</keyword>
<evidence type="ECO:0000313" key="2">
    <source>
        <dbReference type="EMBL" id="KAG1813691.1"/>
    </source>
</evidence>
<reference evidence="2" key="1">
    <citation type="journal article" date="2020" name="New Phytol.">
        <title>Comparative genomics reveals dynamic genome evolution in host specialist ectomycorrhizal fungi.</title>
        <authorList>
            <person name="Lofgren L.A."/>
            <person name="Nguyen N.H."/>
            <person name="Vilgalys R."/>
            <person name="Ruytinx J."/>
            <person name="Liao H.L."/>
            <person name="Branco S."/>
            <person name="Kuo A."/>
            <person name="LaButti K."/>
            <person name="Lipzen A."/>
            <person name="Andreopoulos W."/>
            <person name="Pangilinan J."/>
            <person name="Riley R."/>
            <person name="Hundley H."/>
            <person name="Na H."/>
            <person name="Barry K."/>
            <person name="Grigoriev I.V."/>
            <person name="Stajich J.E."/>
            <person name="Kennedy P.G."/>
        </authorList>
    </citation>
    <scope>NUCLEOTIDE SEQUENCE</scope>
    <source>
        <strain evidence="2">MN1</strain>
    </source>
</reference>
<accession>A0A9P7E8F6</accession>
<evidence type="ECO:0008006" key="4">
    <source>
        <dbReference type="Google" id="ProtNLM"/>
    </source>
</evidence>
<keyword evidence="3" id="KW-1185">Reference proteome</keyword>
<comment type="caution">
    <text evidence="2">The sequence shown here is derived from an EMBL/GenBank/DDBJ whole genome shotgun (WGS) entry which is preliminary data.</text>
</comment>